<evidence type="ECO:0000313" key="1">
    <source>
        <dbReference type="EMBL" id="REC57680.1"/>
    </source>
</evidence>
<dbReference type="Proteomes" id="UP000257131">
    <property type="component" value="Unassembled WGS sequence"/>
</dbReference>
<gene>
    <name evidence="1" type="ORF">DRV84_06905</name>
</gene>
<dbReference type="EMBL" id="QOHR01000006">
    <property type="protein sequence ID" value="REC57680.1"/>
    <property type="molecule type" value="Genomic_DNA"/>
</dbReference>
<keyword evidence="2" id="KW-1185">Reference proteome</keyword>
<accession>A0A3D9BVX2</accession>
<organism evidence="1 2">
    <name type="scientific">Rhodosalinus sediminis</name>
    <dbReference type="NCBI Taxonomy" id="1940533"/>
    <lineage>
        <taxon>Bacteria</taxon>
        <taxon>Pseudomonadati</taxon>
        <taxon>Pseudomonadota</taxon>
        <taxon>Alphaproteobacteria</taxon>
        <taxon>Rhodobacterales</taxon>
        <taxon>Paracoccaceae</taxon>
        <taxon>Rhodosalinus</taxon>
    </lineage>
</organism>
<name>A0A3D9BVX2_9RHOB</name>
<evidence type="ECO:0000313" key="2">
    <source>
        <dbReference type="Proteomes" id="UP000257131"/>
    </source>
</evidence>
<dbReference type="AlphaFoldDB" id="A0A3D9BVX2"/>
<proteinExistence type="predicted"/>
<reference evidence="1 2" key="1">
    <citation type="journal article" date="2017" name="Int. J. Syst. Evol. Microbiol.">
        <title>Rhodosalinus sediminis gen. nov., sp. nov., isolated from marine saltern.</title>
        <authorList>
            <person name="Guo L.Y."/>
            <person name="Ling S.K."/>
            <person name="Li C.M."/>
            <person name="Chen G.J."/>
            <person name="Du Z.J."/>
        </authorList>
    </citation>
    <scope>NUCLEOTIDE SEQUENCE [LARGE SCALE GENOMIC DNA]</scope>
    <source>
        <strain evidence="1 2">WDN1C137</strain>
    </source>
</reference>
<comment type="caution">
    <text evidence="1">The sequence shown here is derived from an EMBL/GenBank/DDBJ whole genome shotgun (WGS) entry which is preliminary data.</text>
</comment>
<dbReference type="OrthoDB" id="7929427at2"/>
<sequence length="493" mass="50890">MPAGAQLGEGAPLSAIEWLERQGRDAPRAGAPPVADSAGVPEVRVRPLREGPAADAVGLLPPRVTGFPPTLWSESRAGDLVRLVGAQRVSRQPAMQELLYALLLAEALPPAGAGPEARLLRARLDTLAELGAVAPAEALVARAGAATPALFARWFDLSLLLGDASAPCAALRAEMTLSPDLAPRVFCLARGGDWAAAASTLDAARALGAIGEPMGDLLARFLDPSGAKGPELPPSPDPSPLEVRLREAVGAPLPVSALARRFAVMALDGDAGWRAQIAAAERLARVGAVSENRLLGIYTARAPAASGGLWTRVAAVQAVDAALAAGDAEAAGHALRDAWPLMREAGLGAPFARLFAAELATLPLSRRAREVAFEAALLSPDYERLARRVTPESARDRFLAALAAGTPERAAAPDARAEAVARGFAAAPPARLARMIEAGRLGEAILEAMRLYGAGRAGDLPDLADALATFRAVGLEDIARRAGLEALLLGPGR</sequence>
<protein>
    <submittedName>
        <fullName evidence="1">Uncharacterized protein</fullName>
    </submittedName>
</protein>